<sequence>MKNDKKIETNLSEKIKELVVDTLRDFARNELKKAMQEELTRAILVITLPKWVEGDEKAGEIVGVSGGAMTQRRRTGYYAEGIHWKKANSKLKGSKILWSKDALLSERDTL</sequence>
<dbReference type="RefSeq" id="WP_269484120.1">
    <property type="nucleotide sequence ID" value="NZ_JAPXGO010000001.1"/>
</dbReference>
<proteinExistence type="predicted"/>
<evidence type="ECO:0000313" key="1">
    <source>
        <dbReference type="EMBL" id="MCZ6158978.1"/>
    </source>
</evidence>
<dbReference type="EMBL" id="JAPXGO010000001">
    <property type="protein sequence ID" value="MCZ6158978.1"/>
    <property type="molecule type" value="Genomic_DNA"/>
</dbReference>
<evidence type="ECO:0000313" key="2">
    <source>
        <dbReference type="Proteomes" id="UP001075225"/>
    </source>
</evidence>
<accession>A0A9Q4PRD1</accession>
<organism evidence="1 2">
    <name type="scientific">Campylobacter ureolyticus</name>
    <dbReference type="NCBI Taxonomy" id="827"/>
    <lineage>
        <taxon>Bacteria</taxon>
        <taxon>Pseudomonadati</taxon>
        <taxon>Campylobacterota</taxon>
        <taxon>Epsilonproteobacteria</taxon>
        <taxon>Campylobacterales</taxon>
        <taxon>Campylobacteraceae</taxon>
        <taxon>Campylobacter</taxon>
    </lineage>
</organism>
<name>A0A9Q4PRD1_9BACT</name>
<protein>
    <submittedName>
        <fullName evidence="1">Uncharacterized protein</fullName>
    </submittedName>
</protein>
<reference evidence="1" key="1">
    <citation type="submission" date="2022-12" db="EMBL/GenBank/DDBJ databases">
        <title>Species Delineation and Comparative Genomics within the Campylobacter ureolyticus Complex.</title>
        <authorList>
            <person name="Maki J."/>
            <person name="Howard M."/>
            <person name="Connelly S."/>
            <person name="Hardy D.J."/>
            <person name="Cameron A."/>
        </authorList>
    </citation>
    <scope>NUCLEOTIDE SEQUENCE</scope>
    <source>
        <strain evidence="1">URMC_787</strain>
    </source>
</reference>
<comment type="caution">
    <text evidence="1">The sequence shown here is derived from an EMBL/GenBank/DDBJ whole genome shotgun (WGS) entry which is preliminary data.</text>
</comment>
<dbReference type="Proteomes" id="UP001075225">
    <property type="component" value="Unassembled WGS sequence"/>
</dbReference>
<gene>
    <name evidence="1" type="ORF">O6B32_00550</name>
</gene>
<dbReference type="AlphaFoldDB" id="A0A9Q4PRD1"/>